<dbReference type="AlphaFoldDB" id="A0A929BAP3"/>
<accession>A0A929BAP3</accession>
<reference evidence="2" key="1">
    <citation type="submission" date="2020-10" db="EMBL/GenBank/DDBJ databases">
        <title>Diversity and distribution of actinomycetes associated with coral in the coast of Hainan.</title>
        <authorList>
            <person name="Li F."/>
        </authorList>
    </citation>
    <scope>NUCLEOTIDE SEQUENCE</scope>
    <source>
        <strain evidence="2">HNM0983</strain>
    </source>
</reference>
<organism evidence="2 3">
    <name type="scientific">Saccharopolyspora montiporae</name>
    <dbReference type="NCBI Taxonomy" id="2781240"/>
    <lineage>
        <taxon>Bacteria</taxon>
        <taxon>Bacillati</taxon>
        <taxon>Actinomycetota</taxon>
        <taxon>Actinomycetes</taxon>
        <taxon>Pseudonocardiales</taxon>
        <taxon>Pseudonocardiaceae</taxon>
        <taxon>Saccharopolyspora</taxon>
    </lineage>
</organism>
<feature type="region of interest" description="Disordered" evidence="1">
    <location>
        <begin position="100"/>
        <end position="135"/>
    </location>
</feature>
<gene>
    <name evidence="2" type="ORF">IQ251_18250</name>
</gene>
<feature type="compositionally biased region" description="Low complexity" evidence="1">
    <location>
        <begin position="39"/>
        <end position="49"/>
    </location>
</feature>
<sequence>MPLNTEVEGDPAGIRASARWLSQVTQRIDTAGTRGHQASSSSEPTWTSSAGDSFRGGMSRVGPEIDEVSTDHTAMCRELNEHADNLDTVKQRIAQARQHASEAGLTVHGNRIMEPGPEPTPPTPLPSDEPATPEQQRTYAAGTQAQAAYARKVQAYQECSQTIDDARKLENSSLAVLNRFISGVAEKSPFNIADAMTGLAGATAAQSSAFRTAAATIAESGKLERAGSLMHSPYLSLQHQTRAAAIHARNSVNMAESTRKATATRTAQFVDRLGPKTKSLLQRNLNFGVRPEQAGNKLLRGSLKVGSKLPVAGLVITGAGIGYDVGIAEKDPTTSVASGLGGYAAGAATGALVFAAGGPVGWAIGLGVVASVGAGFAIEEWGDDVAGAVGDAAGAVGDWAGDLF</sequence>
<keyword evidence="3" id="KW-1185">Reference proteome</keyword>
<evidence type="ECO:0000256" key="1">
    <source>
        <dbReference type="SAM" id="MobiDB-lite"/>
    </source>
</evidence>
<name>A0A929BAP3_9PSEU</name>
<comment type="caution">
    <text evidence="2">The sequence shown here is derived from an EMBL/GenBank/DDBJ whole genome shotgun (WGS) entry which is preliminary data.</text>
</comment>
<dbReference type="RefSeq" id="WP_193930012.1">
    <property type="nucleotide sequence ID" value="NZ_JADEYC010000041.1"/>
</dbReference>
<evidence type="ECO:0000313" key="3">
    <source>
        <dbReference type="Proteomes" id="UP000598360"/>
    </source>
</evidence>
<dbReference type="SUPFAM" id="SSF140453">
    <property type="entry name" value="EsxAB dimer-like"/>
    <property type="match status" value="1"/>
</dbReference>
<protein>
    <submittedName>
        <fullName evidence="2">Uncharacterized protein</fullName>
    </submittedName>
</protein>
<feature type="region of interest" description="Disordered" evidence="1">
    <location>
        <begin position="25"/>
        <end position="64"/>
    </location>
</feature>
<evidence type="ECO:0000313" key="2">
    <source>
        <dbReference type="EMBL" id="MBE9376397.1"/>
    </source>
</evidence>
<dbReference type="Gene3D" id="1.10.287.1060">
    <property type="entry name" value="ESAT-6-like"/>
    <property type="match status" value="1"/>
</dbReference>
<dbReference type="Proteomes" id="UP000598360">
    <property type="component" value="Unassembled WGS sequence"/>
</dbReference>
<dbReference type="EMBL" id="JADEYC010000041">
    <property type="protein sequence ID" value="MBE9376397.1"/>
    <property type="molecule type" value="Genomic_DNA"/>
</dbReference>
<proteinExistence type="predicted"/>
<dbReference type="InterPro" id="IPR036689">
    <property type="entry name" value="ESAT-6-like_sf"/>
</dbReference>
<feature type="compositionally biased region" description="Pro residues" evidence="1">
    <location>
        <begin position="116"/>
        <end position="127"/>
    </location>
</feature>